<reference evidence="1 2" key="1">
    <citation type="journal article" date="2009" name="Proc. Natl. Acad. Sci. U.S.A.">
        <title>Biogeography of the Sulfolobus islandicus pan-genome.</title>
        <authorList>
            <person name="Reno M.L."/>
            <person name="Held N.L."/>
            <person name="Fields C.J."/>
            <person name="Burke P.V."/>
            <person name="Whitaker R.J."/>
        </authorList>
    </citation>
    <scope>NUCLEOTIDE SEQUENCE [LARGE SCALE GENOMIC DNA]</scope>
    <source>
        <strain evidence="2">Y.N.15.51 / Yellowstone #2</strain>
    </source>
</reference>
<sequence>MTVGKIYMDGKDKVTARELTGIILGFLKKENEEWYKNWIIYDRAVKKRETEKELQK</sequence>
<gene>
    <name evidence="1" type="ordered locus">YN1551_0606</name>
</gene>
<dbReference type="HOGENOM" id="CLU_3003325_0_0_2"/>
<accession>C3NLY8</accession>
<protein>
    <submittedName>
        <fullName evidence="1">Uncharacterized protein</fullName>
    </submittedName>
</protein>
<dbReference type="Proteomes" id="UP000006818">
    <property type="component" value="Chromosome"/>
</dbReference>
<evidence type="ECO:0000313" key="1">
    <source>
        <dbReference type="EMBL" id="ACP47736.1"/>
    </source>
</evidence>
<dbReference type="KEGG" id="sin:YN1551_0606"/>
<proteinExistence type="predicted"/>
<evidence type="ECO:0000313" key="2">
    <source>
        <dbReference type="Proteomes" id="UP000006818"/>
    </source>
</evidence>
<dbReference type="AlphaFoldDB" id="C3NLY8"/>
<organism evidence="1 2">
    <name type="scientific">Saccharolobus islandicus (strain Y.N.15.51 / Yellowstone #2)</name>
    <name type="common">Sulfolobus islandicus</name>
    <dbReference type="NCBI Taxonomy" id="419942"/>
    <lineage>
        <taxon>Archaea</taxon>
        <taxon>Thermoproteota</taxon>
        <taxon>Thermoprotei</taxon>
        <taxon>Sulfolobales</taxon>
        <taxon>Sulfolobaceae</taxon>
        <taxon>Saccharolobus</taxon>
    </lineage>
</organism>
<dbReference type="EMBL" id="CP001404">
    <property type="protein sequence ID" value="ACP47736.1"/>
    <property type="molecule type" value="Genomic_DNA"/>
</dbReference>
<name>C3NLY8_SACI1</name>